<dbReference type="InterPro" id="IPR003817">
    <property type="entry name" value="PS_Dcarbxylase"/>
</dbReference>
<gene>
    <name evidence="15" type="ORF">ONE63_007993</name>
</gene>
<evidence type="ECO:0000313" key="16">
    <source>
        <dbReference type="Proteomes" id="UP001075354"/>
    </source>
</evidence>
<comment type="subcellular location">
    <molecule>Phosphatidylserine decarboxylase beta chain</molecule>
    <subcellularLocation>
        <location evidence="13">Mitochondrion inner membrane</location>
        <topology evidence="13">Single-pass membrane protein</topology>
        <orientation evidence="13">Intermembrane side</orientation>
    </subcellularLocation>
</comment>
<dbReference type="HAMAP" id="MF_03208">
    <property type="entry name" value="PS_decarb_PSD_B_type1_euk"/>
    <property type="match status" value="1"/>
</dbReference>
<comment type="PTM">
    <text evidence="13">Is synthesized initially as an inactive proenzyme. Formation of the active enzyme involves a self-maturation process in which the active site pyruvoyl group is generated from an internal serine residue via an autocatalytic post-translational modification. Two non-identical subunits are generated from the proenzyme in this reaction, and the pyruvate is formed at the N-terminus of the alpha chain, which is derived from the carboxyl end of the proenzyme. The autoendoproteolytic cleavage occurs by a canonical serine protease mechanism, in which the side chain hydroxyl group of the serine supplies its oxygen atom to form the C-terminus of the beta chain, while the remainder of the serine residue undergoes an oxidative deamination to produce ammonia and the pyruvoyl prosthetic group on the alpha chain. During this reaction, the Ser that is part of the protease active site of the proenzyme becomes the pyruvoyl prosthetic group, which constitutes an essential element of the active site of the mature decarboxylase.</text>
</comment>
<sequence>MVIHTIRCSVPQCFLLAGQKTFNTTTSLREDVCYPTASYGTSTEQLNSGGRWQRFQRYITSWRPLRIGAFGLVLVVAAFQWRQRTQQENQVAKKWEVTCYRMIPLRASSRAWGWLTNIQLPRIIRPWVYGLYADMFGCNIHEAEIEDLCWYPSLSDFFCRQLKDNVRPIDPIHSIVSPADGRVLNFGRVDGCHVDQVKGIKYSIPAFLGKPTWSRKSGSDKSGTEDSTNDSYDPSNVDWTEYKKHILLNQNTDLYQCVIYLAPGDYHRFHSPAEWSVNFRRHFQGDLLSVNPRIARWIPDLFSLNERAVYVGSWKHGFFSFGAVGATNVGNIRVLCDESLHTNMPKWPKGQPLQRDQFLGSPDKGVHCKKGDHFGEFRLGSTIVLLFEAPKDFKFDLEKGQLIKMGCALSKLSK</sequence>
<feature type="active site" description="Charge relay system; for autoendoproteolytic cleavage activity" evidence="13">
    <location>
        <position position="270"/>
    </location>
</feature>
<keyword evidence="6 13" id="KW-0443">Lipid metabolism</keyword>
<keyword evidence="2 13" id="KW-0444">Lipid biosynthesis</keyword>
<comment type="cofactor">
    <cofactor evidence="13">
        <name>pyruvate</name>
        <dbReference type="ChEBI" id="CHEBI:15361"/>
    </cofactor>
    <text evidence="13">Binds 1 pyruvoyl group covalently per subunit.</text>
</comment>
<feature type="chain" id="PRO_5043064704" description="Phosphatidylserine decarboxylase alpha chain" evidence="13">
    <location>
        <begin position="381"/>
        <end position="414"/>
    </location>
</feature>
<dbReference type="GO" id="GO:0004609">
    <property type="term" value="F:phosphatidylserine decarboxylase activity"/>
    <property type="evidence" value="ECO:0007669"/>
    <property type="project" value="UniProtKB-UniRule"/>
</dbReference>
<evidence type="ECO:0000256" key="12">
    <source>
        <dbReference type="ARBA" id="ARBA00045136"/>
    </source>
</evidence>
<comment type="pathway">
    <text evidence="13">Phospholipid metabolism; phosphatidylethanolamine biosynthesis; phosphatidylethanolamine from CDP-diacylglycerol: step 2/2.</text>
</comment>
<dbReference type="Proteomes" id="UP001075354">
    <property type="component" value="Chromosome 5"/>
</dbReference>
<evidence type="ECO:0000256" key="10">
    <source>
        <dbReference type="ARBA" id="ARBA00023264"/>
    </source>
</evidence>
<evidence type="ECO:0000256" key="8">
    <source>
        <dbReference type="ARBA" id="ARBA00023209"/>
    </source>
</evidence>
<feature type="topological domain" description="Mitochondrial matrix" evidence="13">
    <location>
        <begin position="1"/>
        <end position="64"/>
    </location>
</feature>
<keyword evidence="3 13" id="KW-0812">Transmembrane</keyword>
<dbReference type="GO" id="GO:0005743">
    <property type="term" value="C:mitochondrial inner membrane"/>
    <property type="evidence" value="ECO:0007669"/>
    <property type="project" value="UniProtKB-SubCell"/>
</dbReference>
<evidence type="ECO:0000313" key="15">
    <source>
        <dbReference type="EMBL" id="KAJ1528075.1"/>
    </source>
</evidence>
<keyword evidence="10 13" id="KW-1208">Phospholipid metabolism</keyword>
<comment type="similarity">
    <text evidence="13">Belongs to the phosphatidylserine decarboxylase family. PSD-B subfamily. Eukaryotic type I sub-subfamily.</text>
</comment>
<feature type="active site" description="Charge relay system; for autoendoproteolytic cleavage activity" evidence="13">
    <location>
        <position position="381"/>
    </location>
</feature>
<evidence type="ECO:0000256" key="11">
    <source>
        <dbReference type="ARBA" id="ARBA00023317"/>
    </source>
</evidence>
<feature type="modified residue" description="Pyruvic acid (Ser); by autocatalysis" evidence="13">
    <location>
        <position position="381"/>
    </location>
</feature>
<evidence type="ECO:0000256" key="13">
    <source>
        <dbReference type="HAMAP-Rule" id="MF_03208"/>
    </source>
</evidence>
<reference evidence="15" key="1">
    <citation type="submission" date="2022-12" db="EMBL/GenBank/DDBJ databases">
        <title>Chromosome-level genome assembly of the bean flower thrips Megalurothrips usitatus.</title>
        <authorList>
            <person name="Ma L."/>
            <person name="Liu Q."/>
            <person name="Li H."/>
            <person name="Cai W."/>
        </authorList>
    </citation>
    <scope>NUCLEOTIDE SEQUENCE</scope>
    <source>
        <strain evidence="15">Cailab_2022a</strain>
    </source>
</reference>
<dbReference type="GO" id="GO:0016540">
    <property type="term" value="P:protein autoprocessing"/>
    <property type="evidence" value="ECO:0007669"/>
    <property type="project" value="UniProtKB-UniRule"/>
</dbReference>
<comment type="subunit">
    <text evidence="13">Heterodimer of a large membrane-associated beta subunit and a small pyruvoyl-containing alpha subunit.</text>
</comment>
<feature type="chain" id="PRO_5043064703" description="Phosphatidylserine decarboxylase beta chain" evidence="13">
    <location>
        <begin position="1"/>
        <end position="380"/>
    </location>
</feature>
<evidence type="ECO:0000256" key="14">
    <source>
        <dbReference type="SAM" id="MobiDB-lite"/>
    </source>
</evidence>
<evidence type="ECO:0000256" key="3">
    <source>
        <dbReference type="ARBA" id="ARBA00022692"/>
    </source>
</evidence>
<feature type="active site" description="Charge relay system; for autoendoproteolytic cleavage activity" evidence="13">
    <location>
        <position position="180"/>
    </location>
</feature>
<feature type="site" description="Cleavage (non-hydrolytic); by autocatalysis" evidence="13">
    <location>
        <begin position="380"/>
        <end position="381"/>
    </location>
</feature>
<keyword evidence="13" id="KW-0865">Zymogen</keyword>
<protein>
    <recommendedName>
        <fullName evidence="13">Phosphatidylserine decarboxylase proenzyme, mitochondrial</fullName>
        <ecNumber evidence="13">4.1.1.65</ecNumber>
    </recommendedName>
    <component>
        <recommendedName>
            <fullName evidence="13">Phosphatidylserine decarboxylase beta chain</fullName>
        </recommendedName>
    </component>
    <component>
        <recommendedName>
            <fullName evidence="13">Phosphatidylserine decarboxylase alpha chain</fullName>
        </recommendedName>
    </component>
</protein>
<keyword evidence="16" id="KW-1185">Reference proteome</keyword>
<proteinExistence type="inferred from homology"/>
<evidence type="ECO:0000256" key="6">
    <source>
        <dbReference type="ARBA" id="ARBA00023098"/>
    </source>
</evidence>
<keyword evidence="8 13" id="KW-0594">Phospholipid biosynthesis</keyword>
<comment type="catalytic activity">
    <reaction evidence="13">
        <text>a 1,2-diacyl-sn-glycero-3-phospho-L-serine + H(+) = a 1,2-diacyl-sn-glycero-3-phosphoethanolamine + CO2</text>
        <dbReference type="Rhea" id="RHEA:20828"/>
        <dbReference type="ChEBI" id="CHEBI:15378"/>
        <dbReference type="ChEBI" id="CHEBI:16526"/>
        <dbReference type="ChEBI" id="CHEBI:57262"/>
        <dbReference type="ChEBI" id="CHEBI:64612"/>
        <dbReference type="EC" id="4.1.1.65"/>
    </reaction>
</comment>
<dbReference type="InterPro" id="IPR033177">
    <property type="entry name" value="PSD-B"/>
</dbReference>
<dbReference type="PANTHER" id="PTHR10067:SF6">
    <property type="entry name" value="PHOSPHATIDYLSERINE DECARBOXYLASE PROENZYME, MITOCHONDRIAL"/>
    <property type="match status" value="1"/>
</dbReference>
<organism evidence="15 16">
    <name type="scientific">Megalurothrips usitatus</name>
    <name type="common">bean blossom thrips</name>
    <dbReference type="NCBI Taxonomy" id="439358"/>
    <lineage>
        <taxon>Eukaryota</taxon>
        <taxon>Metazoa</taxon>
        <taxon>Ecdysozoa</taxon>
        <taxon>Arthropoda</taxon>
        <taxon>Hexapoda</taxon>
        <taxon>Insecta</taxon>
        <taxon>Pterygota</taxon>
        <taxon>Neoptera</taxon>
        <taxon>Paraneoptera</taxon>
        <taxon>Thysanoptera</taxon>
        <taxon>Terebrantia</taxon>
        <taxon>Thripoidea</taxon>
        <taxon>Thripidae</taxon>
        <taxon>Megalurothrips</taxon>
    </lineage>
</organism>
<feature type="active site" description="Schiff-base intermediate with substrate; via pyruvic acid; for decarboxylase activity" evidence="13">
    <location>
        <position position="381"/>
    </location>
</feature>
<dbReference type="PANTHER" id="PTHR10067">
    <property type="entry name" value="PHOSPHATIDYLSERINE DECARBOXYLASE"/>
    <property type="match status" value="1"/>
</dbReference>
<evidence type="ECO:0000256" key="5">
    <source>
        <dbReference type="ARBA" id="ARBA00022989"/>
    </source>
</evidence>
<dbReference type="InterPro" id="IPR033661">
    <property type="entry name" value="PSD_type1_euk"/>
</dbReference>
<keyword evidence="9 13" id="KW-0456">Lyase</keyword>
<keyword evidence="13" id="KW-0496">Mitochondrion</keyword>
<feature type="region of interest" description="Disordered" evidence="14">
    <location>
        <begin position="213"/>
        <end position="233"/>
    </location>
</feature>
<evidence type="ECO:0000256" key="1">
    <source>
        <dbReference type="ARBA" id="ARBA00005189"/>
    </source>
</evidence>
<comment type="subcellular location">
    <molecule>Phosphatidylserine decarboxylase alpha chain</molecule>
    <subcellularLocation>
        <location evidence="13">Mitochondrion inner membrane</location>
        <topology evidence="13">Peripheral membrane protein</topology>
        <orientation evidence="13">Intermembrane side</orientation>
    </subcellularLocation>
    <text evidence="13">Anchored to the mitochondrial inner membrane through its interaction with the integral membrane beta chain.</text>
</comment>
<evidence type="ECO:0000256" key="7">
    <source>
        <dbReference type="ARBA" id="ARBA00023136"/>
    </source>
</evidence>
<keyword evidence="4 13" id="KW-0210">Decarboxylase</keyword>
<evidence type="ECO:0000256" key="2">
    <source>
        <dbReference type="ARBA" id="ARBA00022516"/>
    </source>
</evidence>
<comment type="caution">
    <text evidence="15">The sequence shown here is derived from an EMBL/GenBank/DDBJ whole genome shotgun (WGS) entry which is preliminary data.</text>
</comment>
<dbReference type="GO" id="GO:0006646">
    <property type="term" value="P:phosphatidylethanolamine biosynthetic process"/>
    <property type="evidence" value="ECO:0007669"/>
    <property type="project" value="UniProtKB-UniRule"/>
</dbReference>
<keyword evidence="13" id="KW-0999">Mitochondrion inner membrane</keyword>
<dbReference type="NCBIfam" id="TIGR00163">
    <property type="entry name" value="PS_decarb"/>
    <property type="match status" value="1"/>
</dbReference>
<evidence type="ECO:0000256" key="9">
    <source>
        <dbReference type="ARBA" id="ARBA00023239"/>
    </source>
</evidence>
<keyword evidence="5 13" id="KW-1133">Transmembrane helix</keyword>
<dbReference type="Pfam" id="PF02666">
    <property type="entry name" value="PS_Dcarbxylase"/>
    <property type="match status" value="1"/>
</dbReference>
<keyword evidence="7 13" id="KW-0472">Membrane</keyword>
<dbReference type="AlphaFoldDB" id="A0AAV7XWD5"/>
<feature type="topological domain" description="Mitochondrial intermembrane" evidence="13">
    <location>
        <begin position="84"/>
        <end position="414"/>
    </location>
</feature>
<comment type="function">
    <text evidence="12">Catalyzes the formation of phosphatidylethanolamine (PtdEtn) from phosphatidylserine (PtdSer). Plays a central role in phospholipid metabolism and in the interorganelle trafficking of phosphatidylserine. May be involved in lipid droplet biogenesis at the endoplasmic reticulum membrane.</text>
</comment>
<keyword evidence="11 13" id="KW-0670">Pyruvate</keyword>
<evidence type="ECO:0000256" key="4">
    <source>
        <dbReference type="ARBA" id="ARBA00022793"/>
    </source>
</evidence>
<comment type="pathway">
    <text evidence="1">Lipid metabolism.</text>
</comment>
<dbReference type="EC" id="4.1.1.65" evidence="13"/>
<dbReference type="EMBL" id="JAPTSV010000005">
    <property type="protein sequence ID" value="KAJ1528075.1"/>
    <property type="molecule type" value="Genomic_DNA"/>
</dbReference>
<name>A0AAV7XWD5_9NEOP</name>
<accession>A0AAV7XWD5</accession>